<evidence type="ECO:0000259" key="2">
    <source>
        <dbReference type="SMART" id="SM00244"/>
    </source>
</evidence>
<dbReference type="InterPro" id="IPR001107">
    <property type="entry name" value="Band_7"/>
</dbReference>
<feature type="domain" description="Band 7" evidence="2">
    <location>
        <begin position="65"/>
        <end position="222"/>
    </location>
</feature>
<proteinExistence type="inferred from homology"/>
<dbReference type="EMBL" id="JAEPRB010000062">
    <property type="protein sequence ID" value="KAG2223346.1"/>
    <property type="molecule type" value="Genomic_DNA"/>
</dbReference>
<dbReference type="PRINTS" id="PR00721">
    <property type="entry name" value="STOMATIN"/>
</dbReference>
<reference evidence="3 4" key="1">
    <citation type="submission" date="2020-12" db="EMBL/GenBank/DDBJ databases">
        <title>Metabolic potential, ecology and presence of endohyphal bacteria is reflected in genomic diversity of Mucoromycotina.</title>
        <authorList>
            <person name="Muszewska A."/>
            <person name="Okrasinska A."/>
            <person name="Steczkiewicz K."/>
            <person name="Drgas O."/>
            <person name="Orlowska M."/>
            <person name="Perlinska-Lenart U."/>
            <person name="Aleksandrzak-Piekarczyk T."/>
            <person name="Szatraj K."/>
            <person name="Zielenkiewicz U."/>
            <person name="Pilsyk S."/>
            <person name="Malc E."/>
            <person name="Mieczkowski P."/>
            <person name="Kruszewska J.S."/>
            <person name="Biernat P."/>
            <person name="Pawlowska J."/>
        </authorList>
    </citation>
    <scope>NUCLEOTIDE SEQUENCE [LARGE SCALE GENOMIC DNA]</scope>
    <source>
        <strain evidence="3 4">CBS 142.35</strain>
    </source>
</reference>
<dbReference type="InterPro" id="IPR001972">
    <property type="entry name" value="Stomatin_HflK_fam"/>
</dbReference>
<comment type="similarity">
    <text evidence="1">Belongs to the band 7/mec-2 family.</text>
</comment>
<dbReference type="Gene3D" id="6.10.250.2090">
    <property type="match status" value="1"/>
</dbReference>
<dbReference type="Pfam" id="PF01145">
    <property type="entry name" value="Band_7"/>
    <property type="match status" value="1"/>
</dbReference>
<dbReference type="FunFam" id="3.30.479.30:FF:000004">
    <property type="entry name" value="Putative membrane protease family, stomatin"/>
    <property type="match status" value="1"/>
</dbReference>
<dbReference type="GO" id="GO:0098552">
    <property type="term" value="C:side of membrane"/>
    <property type="evidence" value="ECO:0007669"/>
    <property type="project" value="UniProtKB-ARBA"/>
</dbReference>
<comment type="caution">
    <text evidence="3">The sequence shown here is derived from an EMBL/GenBank/DDBJ whole genome shotgun (WGS) entry which is preliminary data.</text>
</comment>
<dbReference type="SMART" id="SM00244">
    <property type="entry name" value="PHB"/>
    <property type="match status" value="1"/>
</dbReference>
<evidence type="ECO:0000256" key="1">
    <source>
        <dbReference type="ARBA" id="ARBA00008164"/>
    </source>
</evidence>
<name>A0A8H7S627_9FUNG</name>
<dbReference type="CDD" id="cd13437">
    <property type="entry name" value="SPFH_alloslipin"/>
    <property type="match status" value="1"/>
</dbReference>
<dbReference type="OrthoDB" id="2105077at2759"/>
<gene>
    <name evidence="3" type="ORF">INT45_002841</name>
</gene>
<dbReference type="InterPro" id="IPR043202">
    <property type="entry name" value="Band-7_stomatin-like"/>
</dbReference>
<dbReference type="InterPro" id="IPR036013">
    <property type="entry name" value="Band_7/SPFH_dom_sf"/>
</dbReference>
<dbReference type="Proteomes" id="UP000646827">
    <property type="component" value="Unassembled WGS sequence"/>
</dbReference>
<organism evidence="3 4">
    <name type="scientific">Circinella minor</name>
    <dbReference type="NCBI Taxonomy" id="1195481"/>
    <lineage>
        <taxon>Eukaryota</taxon>
        <taxon>Fungi</taxon>
        <taxon>Fungi incertae sedis</taxon>
        <taxon>Mucoromycota</taxon>
        <taxon>Mucoromycotina</taxon>
        <taxon>Mucoromycetes</taxon>
        <taxon>Mucorales</taxon>
        <taxon>Lichtheimiaceae</taxon>
        <taxon>Circinella</taxon>
    </lineage>
</organism>
<keyword evidence="4" id="KW-1185">Reference proteome</keyword>
<accession>A0A8H7S627</accession>
<dbReference type="AlphaFoldDB" id="A0A8H7S627"/>
<sequence>MSLNAQSDEVPLHRNIMSKRPPQQDYFFEADLGYQNHGWYGTMMNCLGSICGGLGMVPCLCCFPNPFKEVKQGHVGLVTQFGKFHKCVNPGLVKVNPLTESVHHIDIKMQLVEIPKQIIMTKDNVNVWIDSVVYYLIENPFRAEFGVSNVRKALTERTQTTLRHVLGAKTLQDCIENREAIAKEIQDITRPVAKQWGVKIESILIKDLKLSAELQESVSAAAQAKRIGNAKVISAKAEVDSAKLMRTAADILSTPAAMQIRYLETMQNLAKGSGTRIVYLPSDAAERESGSGGQFGRIQAAAYQELSNPDNFK</sequence>
<dbReference type="GO" id="GO:0005886">
    <property type="term" value="C:plasma membrane"/>
    <property type="evidence" value="ECO:0007669"/>
    <property type="project" value="InterPro"/>
</dbReference>
<evidence type="ECO:0000313" key="3">
    <source>
        <dbReference type="EMBL" id="KAG2223346.1"/>
    </source>
</evidence>
<dbReference type="SUPFAM" id="SSF117892">
    <property type="entry name" value="Band 7/SPFH domain"/>
    <property type="match status" value="1"/>
</dbReference>
<dbReference type="Gene3D" id="3.30.479.30">
    <property type="entry name" value="Band 7 domain"/>
    <property type="match status" value="1"/>
</dbReference>
<protein>
    <recommendedName>
        <fullName evidence="2">Band 7 domain-containing protein</fullName>
    </recommendedName>
</protein>
<dbReference type="PANTHER" id="PTHR10264">
    <property type="entry name" value="BAND 7 PROTEIN-RELATED"/>
    <property type="match status" value="1"/>
</dbReference>
<dbReference type="PANTHER" id="PTHR10264:SF19">
    <property type="entry name" value="AT06885P-RELATED"/>
    <property type="match status" value="1"/>
</dbReference>
<evidence type="ECO:0000313" key="4">
    <source>
        <dbReference type="Proteomes" id="UP000646827"/>
    </source>
</evidence>